<comment type="caution">
    <text evidence="3">The sequence shown here is derived from an EMBL/GenBank/DDBJ whole genome shotgun (WGS) entry which is preliminary data.</text>
</comment>
<dbReference type="Gene3D" id="1.50.10.10">
    <property type="match status" value="1"/>
</dbReference>
<protein>
    <submittedName>
        <fullName evidence="3">AGE family epimerase/isomerase</fullName>
    </submittedName>
</protein>
<dbReference type="InterPro" id="IPR010819">
    <property type="entry name" value="AGE/CE"/>
</dbReference>
<evidence type="ECO:0000256" key="2">
    <source>
        <dbReference type="ARBA" id="ARBA00023235"/>
    </source>
</evidence>
<dbReference type="InterPro" id="IPR012341">
    <property type="entry name" value="6hp_glycosidase-like_sf"/>
</dbReference>
<dbReference type="GO" id="GO:0016853">
    <property type="term" value="F:isomerase activity"/>
    <property type="evidence" value="ECO:0007669"/>
    <property type="project" value="UniProtKB-KW"/>
</dbReference>
<evidence type="ECO:0000256" key="1">
    <source>
        <dbReference type="ARBA" id="ARBA00008558"/>
    </source>
</evidence>
<dbReference type="Pfam" id="PF07221">
    <property type="entry name" value="GlcNAc_2-epim"/>
    <property type="match status" value="1"/>
</dbReference>
<comment type="similarity">
    <text evidence="1">Belongs to the N-acylglucosamine 2-epimerase family.</text>
</comment>
<proteinExistence type="inferred from homology"/>
<dbReference type="SUPFAM" id="SSF48208">
    <property type="entry name" value="Six-hairpin glycosidases"/>
    <property type="match status" value="1"/>
</dbReference>
<dbReference type="Proteomes" id="UP000282423">
    <property type="component" value="Unassembled WGS sequence"/>
</dbReference>
<dbReference type="EMBL" id="RBWS01000001">
    <property type="protein sequence ID" value="RKO73406.1"/>
    <property type="molecule type" value="Genomic_DNA"/>
</dbReference>
<evidence type="ECO:0000313" key="3">
    <source>
        <dbReference type="EMBL" id="RKO73406.1"/>
    </source>
</evidence>
<keyword evidence="2 3" id="KW-0413">Isomerase</keyword>
<keyword evidence="4" id="KW-1185">Reference proteome</keyword>
<dbReference type="FunFam" id="1.50.10.10:FF:000021">
    <property type="entry name" value="N-acylglucosamine 2-epimerase"/>
    <property type="match status" value="1"/>
</dbReference>
<dbReference type="OrthoDB" id="618431at2"/>
<dbReference type="InterPro" id="IPR008928">
    <property type="entry name" value="6-hairpin_glycosidase_sf"/>
</dbReference>
<dbReference type="PANTHER" id="PTHR15108">
    <property type="entry name" value="N-ACYLGLUCOSAMINE-2-EPIMERASE"/>
    <property type="match status" value="1"/>
</dbReference>
<reference evidence="3 4" key="1">
    <citation type="submission" date="2018-10" db="EMBL/GenBank/DDBJ databases">
        <title>Sphingobacterium sp. M05W1-28.</title>
        <authorList>
            <person name="Cai H."/>
        </authorList>
    </citation>
    <scope>NUCLEOTIDE SEQUENCE [LARGE SCALE GENOMIC DNA]</scope>
    <source>
        <strain evidence="3 4">M05W1-28</strain>
    </source>
</reference>
<sequence length="391" mass="45960">MEKYIDIYREYLLENVVPFWLRNSRDTVHGGFFTCLLRDGQVFDTDKFVWLQAREIWTFAMLYNEVSPKNEWLEMAVQGGEFLIEHGRNPLGHWYFSLRRDGKPLTEAYSIFSDCFAAMAFAQLHRATDIDAYADVATSTFNHILQRKDNPKGQFSKGVAGSRDLKGFALPMILCNLVLEIEHLLPKEVVEKVLEEGVGEVMDIFYQKDLKLILENVSPEGDFIDCFEGRLVNPGHGLEAMWFVMDIARRWEDKALIEKCVEISLDILEYGWDTEHGGIFYFRDIKNFPPQQLEWDQKLWWVHLEALVAVFKGYELSGEPRCLEWVERLHLYIWDHFVDKEHGEMFGYLQRNGDPLLYAKGGKWKGFFHVPRALFQLWKTAERIQMNKEYI</sequence>
<evidence type="ECO:0000313" key="4">
    <source>
        <dbReference type="Proteomes" id="UP000282423"/>
    </source>
</evidence>
<gene>
    <name evidence="3" type="ORF">D7322_01705</name>
</gene>
<dbReference type="RefSeq" id="WP_121120729.1">
    <property type="nucleotide sequence ID" value="NZ_RBWS01000001.1"/>
</dbReference>
<name>A0A420W492_9SPHI</name>
<organism evidence="3 4">
    <name type="scientific">Sphingobacterium puteale</name>
    <dbReference type="NCBI Taxonomy" id="2420510"/>
    <lineage>
        <taxon>Bacteria</taxon>
        <taxon>Pseudomonadati</taxon>
        <taxon>Bacteroidota</taxon>
        <taxon>Sphingobacteriia</taxon>
        <taxon>Sphingobacteriales</taxon>
        <taxon>Sphingobacteriaceae</taxon>
        <taxon>Sphingobacterium</taxon>
    </lineage>
</organism>
<dbReference type="GO" id="GO:0005975">
    <property type="term" value="P:carbohydrate metabolic process"/>
    <property type="evidence" value="ECO:0007669"/>
    <property type="project" value="InterPro"/>
</dbReference>
<dbReference type="AlphaFoldDB" id="A0A420W492"/>
<accession>A0A420W492</accession>